<reference evidence="5" key="1">
    <citation type="journal article" date="2013" name="Genome">
        <title>Draft Genome Sequences of Porphyromonas crevioricanis JCM 15906T and Porphyromonas cansulci JCM 13913T Isolated from a Canine Oral Cavity.</title>
        <authorList>
            <person name="Sakamoto M."/>
            <person name="Tanaka N."/>
            <person name="Shiwa Y."/>
            <person name="Yoshikawa H."/>
            <person name="Ohkuma M."/>
        </authorList>
    </citation>
    <scope>NUCLEOTIDE SEQUENCE [LARGE SCALE GENOMIC DNA]</scope>
    <source>
        <strain evidence="5">JCM 15906</strain>
    </source>
</reference>
<name>S4PGD2_9PORP</name>
<dbReference type="SUPFAM" id="SSF52058">
    <property type="entry name" value="L domain-like"/>
    <property type="match status" value="1"/>
</dbReference>
<feature type="chain" id="PRO_5004522105" evidence="3">
    <location>
        <begin position="29"/>
        <end position="375"/>
    </location>
</feature>
<dbReference type="PANTHER" id="PTHR47566:SF1">
    <property type="entry name" value="PROTEIN NUD1"/>
    <property type="match status" value="1"/>
</dbReference>
<evidence type="ECO:0000256" key="3">
    <source>
        <dbReference type="SAM" id="SignalP"/>
    </source>
</evidence>
<proteinExistence type="predicted"/>
<accession>S4PGD2</accession>
<organism evidence="4 5">
    <name type="scientific">Porphyromonas crevioricanis JCM 15906</name>
    <dbReference type="NCBI Taxonomy" id="1305617"/>
    <lineage>
        <taxon>Bacteria</taxon>
        <taxon>Pseudomonadati</taxon>
        <taxon>Bacteroidota</taxon>
        <taxon>Bacteroidia</taxon>
        <taxon>Bacteroidales</taxon>
        <taxon>Porphyromonadaceae</taxon>
        <taxon>Porphyromonas</taxon>
    </lineage>
</organism>
<gene>
    <name evidence="4" type="ORF">PORCRE_237</name>
</gene>
<dbReference type="RefSeq" id="WP_023936102.1">
    <property type="nucleotide sequence ID" value="NZ_BAOU01000006.1"/>
</dbReference>
<evidence type="ECO:0000256" key="1">
    <source>
        <dbReference type="ARBA" id="ARBA00022614"/>
    </source>
</evidence>
<dbReference type="Proteomes" id="UP000018031">
    <property type="component" value="Unassembled WGS sequence"/>
</dbReference>
<reference evidence="4 5" key="2">
    <citation type="journal article" date="2013" name="Genome Announc.">
        <title>Draft Genome Sequences of Porphyromonas crevioricanis JCM 15906T and Porphyromonas cansulci JCM 13913T Isolated from a Canine Oral Cavity.</title>
        <authorList>
            <person name="Sakamoto M."/>
            <person name="Tanaka N."/>
            <person name="Shiwa Y."/>
            <person name="Yoshikawa H."/>
            <person name="Ohkuma M."/>
        </authorList>
    </citation>
    <scope>NUCLEOTIDE SEQUENCE [LARGE SCALE GENOMIC DNA]</scope>
    <source>
        <strain evidence="4 5">JCM 15906</strain>
    </source>
</reference>
<feature type="signal peptide" evidence="3">
    <location>
        <begin position="1"/>
        <end position="28"/>
    </location>
</feature>
<evidence type="ECO:0000256" key="2">
    <source>
        <dbReference type="ARBA" id="ARBA00022737"/>
    </source>
</evidence>
<keyword evidence="1" id="KW-0433">Leucine-rich repeat</keyword>
<protein>
    <submittedName>
        <fullName evidence="4">Uncharacterized protein</fullName>
    </submittedName>
</protein>
<sequence length="375" mass="41536">MRMKNFMRLVSAFAILYLSVLSAQSLLAQEQPKTISMTTSKKIGDAIGIKVVAEGDFSLQGISSYYFLDPETLVCTLSSEKVVISGEVLALNCSDNELTHLDVTNMPSLTGLICNNNCITSLDLSKNESISHLHCHNNLLEQLDVSKNSKIEFLRCSDNKLTRLDLSNNSSITHLRCSGNEIKQLDLSPLLNLKKLFCDRNQLSELSLSKNTSLTHLYCHNNFLKDEAMTRMFNSLPPCTTSSKGFICVVNQEEGNDEHNICTKDDVEIAKAKNWEVYATLGSTGYVPHEGSFPETCEDVQKKEVKPSLSLRDRILHVDKVDAEGKVIIFSVDGHRLLDGDADQSGIVKIDLTSLIPGVYLLRSGVSIAELFVLK</sequence>
<dbReference type="InterPro" id="IPR052574">
    <property type="entry name" value="CDIRP"/>
</dbReference>
<comment type="caution">
    <text evidence="4">The sequence shown here is derived from an EMBL/GenBank/DDBJ whole genome shotgun (WGS) entry which is preliminary data.</text>
</comment>
<keyword evidence="2" id="KW-0677">Repeat</keyword>
<dbReference type="Gene3D" id="3.80.10.10">
    <property type="entry name" value="Ribonuclease Inhibitor"/>
    <property type="match status" value="1"/>
</dbReference>
<evidence type="ECO:0000313" key="5">
    <source>
        <dbReference type="Proteomes" id="UP000018031"/>
    </source>
</evidence>
<dbReference type="InterPro" id="IPR032675">
    <property type="entry name" value="LRR_dom_sf"/>
</dbReference>
<dbReference type="PANTHER" id="PTHR47566">
    <property type="match status" value="1"/>
</dbReference>
<dbReference type="EMBL" id="BAOU01000006">
    <property type="protein sequence ID" value="GAD04549.1"/>
    <property type="molecule type" value="Genomic_DNA"/>
</dbReference>
<keyword evidence="3" id="KW-0732">Signal</keyword>
<dbReference type="GO" id="GO:0035591">
    <property type="term" value="F:signaling adaptor activity"/>
    <property type="evidence" value="ECO:0007669"/>
    <property type="project" value="TreeGrafter"/>
</dbReference>
<evidence type="ECO:0000313" key="4">
    <source>
        <dbReference type="EMBL" id="GAD04549.1"/>
    </source>
</evidence>
<dbReference type="AlphaFoldDB" id="S4PGD2"/>